<dbReference type="Proteomes" id="UP000291020">
    <property type="component" value="Unassembled WGS sequence"/>
</dbReference>
<keyword evidence="4" id="KW-1185">Reference proteome</keyword>
<dbReference type="Ensembl" id="ENSGAGT00000023977.1">
    <property type="protein sequence ID" value="ENSGAGP00000021055.1"/>
    <property type="gene ID" value="ENSGAGG00000015460.1"/>
</dbReference>
<dbReference type="Pfam" id="PF03221">
    <property type="entry name" value="HTH_Tnp_Tc5"/>
    <property type="match status" value="1"/>
</dbReference>
<dbReference type="InterPro" id="IPR050863">
    <property type="entry name" value="CenT-Element_Derived"/>
</dbReference>
<accession>A0A452I0S3</accession>
<name>A0A452I0S3_9SAUR</name>
<organism evidence="3 4">
    <name type="scientific">Gopherus agassizii</name>
    <name type="common">Agassiz's desert tortoise</name>
    <dbReference type="NCBI Taxonomy" id="38772"/>
    <lineage>
        <taxon>Eukaryota</taxon>
        <taxon>Metazoa</taxon>
        <taxon>Chordata</taxon>
        <taxon>Craniata</taxon>
        <taxon>Vertebrata</taxon>
        <taxon>Euteleostomi</taxon>
        <taxon>Archelosauria</taxon>
        <taxon>Testudinata</taxon>
        <taxon>Testudines</taxon>
        <taxon>Cryptodira</taxon>
        <taxon>Durocryptodira</taxon>
        <taxon>Testudinoidea</taxon>
        <taxon>Testudinidae</taxon>
        <taxon>Gopherus</taxon>
    </lineage>
</organism>
<reference evidence="3" key="3">
    <citation type="submission" date="2025-09" db="UniProtKB">
        <authorList>
            <consortium name="Ensembl"/>
        </authorList>
    </citation>
    <scope>IDENTIFICATION</scope>
</reference>
<evidence type="ECO:0000256" key="1">
    <source>
        <dbReference type="ARBA" id="ARBA00023125"/>
    </source>
</evidence>
<feature type="domain" description="HTH CENPB-type" evidence="2">
    <location>
        <begin position="1"/>
        <end position="64"/>
    </location>
</feature>
<dbReference type="PROSITE" id="PS51253">
    <property type="entry name" value="HTH_CENPB"/>
    <property type="match status" value="1"/>
</dbReference>
<reference evidence="3" key="2">
    <citation type="submission" date="2025-08" db="UniProtKB">
        <authorList>
            <consortium name="Ensembl"/>
        </authorList>
    </citation>
    <scope>IDENTIFICATION</scope>
</reference>
<evidence type="ECO:0000259" key="2">
    <source>
        <dbReference type="PROSITE" id="PS51253"/>
    </source>
</evidence>
<evidence type="ECO:0000313" key="4">
    <source>
        <dbReference type="Proteomes" id="UP000291020"/>
    </source>
</evidence>
<reference evidence="4" key="1">
    <citation type="journal article" date="2017" name="PLoS ONE">
        <title>The Agassiz's desert tortoise genome provides a resource for the conservation of a threatened species.</title>
        <authorList>
            <person name="Tollis M."/>
            <person name="DeNardo D.F."/>
            <person name="Cornelius J.A."/>
            <person name="Dolby G.A."/>
            <person name="Edwards T."/>
            <person name="Henen B.T."/>
            <person name="Karl A.E."/>
            <person name="Murphy R.W."/>
            <person name="Kusumi K."/>
        </authorList>
    </citation>
    <scope>NUCLEOTIDE SEQUENCE [LARGE SCALE GENOMIC DNA]</scope>
</reference>
<dbReference type="AlphaFoldDB" id="A0A452I0S3"/>
<proteinExistence type="predicted"/>
<dbReference type="Gene3D" id="1.10.10.60">
    <property type="entry name" value="Homeodomain-like"/>
    <property type="match status" value="1"/>
</dbReference>
<dbReference type="SUPFAM" id="SSF46689">
    <property type="entry name" value="Homeodomain-like"/>
    <property type="match status" value="1"/>
</dbReference>
<keyword evidence="1" id="KW-0238">DNA-binding</keyword>
<evidence type="ECO:0000313" key="3">
    <source>
        <dbReference type="Ensembl" id="ENSGAGP00000021055.1"/>
    </source>
</evidence>
<dbReference type="GO" id="GO:0005634">
    <property type="term" value="C:nucleus"/>
    <property type="evidence" value="ECO:0007669"/>
    <property type="project" value="TreeGrafter"/>
</dbReference>
<dbReference type="InterPro" id="IPR009057">
    <property type="entry name" value="Homeodomain-like_sf"/>
</dbReference>
<dbReference type="PANTHER" id="PTHR19303:SF16">
    <property type="entry name" value="JERKY PROTEIN HOMOLOG-LIKE"/>
    <property type="match status" value="1"/>
</dbReference>
<dbReference type="PANTHER" id="PTHR19303">
    <property type="entry name" value="TRANSPOSON"/>
    <property type="match status" value="1"/>
</dbReference>
<dbReference type="GO" id="GO:0003677">
    <property type="term" value="F:DNA binding"/>
    <property type="evidence" value="ECO:0007669"/>
    <property type="project" value="UniProtKB-KW"/>
</dbReference>
<protein>
    <recommendedName>
        <fullName evidence="2">HTH CENPB-type domain-containing protein</fullName>
    </recommendedName>
</protein>
<sequence length="262" mass="29918">AKSDNSALINWFKLRRNEGVRISGEMVMAQANIFHKELNLQHECDCLQGWLQKFQNRHGISLHCMCSEKRSADTEAAAKYVDKFDNPDVNDKCEFTGFEGSENQKIVSELMEYTSGMSHAVVLELAKDLGEENLLDWMKVNTDAPIANQMMDEEIVRMVQQGKTKDKEEAKKMSVDKYIQLATNLIEGLEQRHFISEQAIMSFYVIREKLIKEKPKYMRQAPLEVWLKVAKRSVEQHSTVRSPVASASSTLNIPTAETLDVT</sequence>
<dbReference type="InterPro" id="IPR006600">
    <property type="entry name" value="HTH_CenpB_DNA-bd_dom"/>
</dbReference>
<dbReference type="STRING" id="38772.ENSGAGP00000021055"/>